<proteinExistence type="predicted"/>
<organism evidence="3 4">
    <name type="scientific">Aldrovandia affinis</name>
    <dbReference type="NCBI Taxonomy" id="143900"/>
    <lineage>
        <taxon>Eukaryota</taxon>
        <taxon>Metazoa</taxon>
        <taxon>Chordata</taxon>
        <taxon>Craniata</taxon>
        <taxon>Vertebrata</taxon>
        <taxon>Euteleostomi</taxon>
        <taxon>Actinopterygii</taxon>
        <taxon>Neopterygii</taxon>
        <taxon>Teleostei</taxon>
        <taxon>Notacanthiformes</taxon>
        <taxon>Halosauridae</taxon>
        <taxon>Aldrovandia</taxon>
    </lineage>
</organism>
<evidence type="ECO:0000313" key="4">
    <source>
        <dbReference type="Proteomes" id="UP001221898"/>
    </source>
</evidence>
<dbReference type="SMART" id="SM01203">
    <property type="entry name" value="DUF3585"/>
    <property type="match status" value="1"/>
</dbReference>
<sequence>MSFNMLVGKFYCKLHFAQRKTSVKCKRRDPQKETTGVRAAEGSRTSSPDGSATRSATGSVRSQPPGGYFQHLSNQSSRELCGGTPQTSWLDPSMVAELPEDSEQAHATEGPSLSDGHQTTVLWSHDSRTKPGIGDALNEEPSALSRECAASEVPALLKRNYRWRRRIQATFPLLLVKTFERRTTATDESEHQQDPAEKEDCDFEEIVLPVSENPVGSHFPLHQEALSEQTNPPADTPEPCSAPSSSHEDSLTVPLGHRGQPASEYLETEKTGKKKLSLSLSEKEKLLDWDVGVPGKSHTEDAAGREEGSRDPQNNQNPKDELPVAPPPMPPPPQSTLQLVANALKRSFRVSGTVAPGAVTRRNRAPRTRPLSEGSFSFNSLFGVFGLQQQATPSAMTPAGDGSSEVGGRTSTSASASTSPHSGPSGSTPGASLPKLLEEVSLSSRPPGAPRDDLAALPPRKLNFFSSLRVKRCEGVERDRADTQEKDIWSILTDLRKKVSNPQQHESSSSSSEEDRDTAKQKQGSSSLRQRRKQEKVVEQRARREQLKRLHRAQVIQRQLEEVEEKQRVLEERGVTLEKLLRGETADGSMDESHLLQTWFRLVLEKNKLVRYESELMIFAQELELEDMQSQLQQKLRHRMAINDSRKSVQELAEEQEIFSEMMRVVEKRDALVGLLEEQRLKERAEDQDLESVVLTKGYQLHWA</sequence>
<keyword evidence="4" id="KW-1185">Reference proteome</keyword>
<feature type="region of interest" description="Disordered" evidence="1">
    <location>
        <begin position="289"/>
        <end position="337"/>
    </location>
</feature>
<feature type="compositionally biased region" description="Pro residues" evidence="1">
    <location>
        <begin position="324"/>
        <end position="334"/>
    </location>
</feature>
<feature type="compositionally biased region" description="Polar residues" evidence="1">
    <location>
        <begin position="71"/>
        <end position="90"/>
    </location>
</feature>
<feature type="compositionally biased region" description="Polar residues" evidence="1">
    <location>
        <begin position="43"/>
        <end position="62"/>
    </location>
</feature>
<reference evidence="3" key="1">
    <citation type="journal article" date="2023" name="Science">
        <title>Genome structures resolve the early diversification of teleost fishes.</title>
        <authorList>
            <person name="Parey E."/>
            <person name="Louis A."/>
            <person name="Montfort J."/>
            <person name="Bouchez O."/>
            <person name="Roques C."/>
            <person name="Iampietro C."/>
            <person name="Lluch J."/>
            <person name="Castinel A."/>
            <person name="Donnadieu C."/>
            <person name="Desvignes T."/>
            <person name="Floi Bucao C."/>
            <person name="Jouanno E."/>
            <person name="Wen M."/>
            <person name="Mejri S."/>
            <person name="Dirks R."/>
            <person name="Jansen H."/>
            <person name="Henkel C."/>
            <person name="Chen W.J."/>
            <person name="Zahm M."/>
            <person name="Cabau C."/>
            <person name="Klopp C."/>
            <person name="Thompson A.W."/>
            <person name="Robinson-Rechavi M."/>
            <person name="Braasch I."/>
            <person name="Lecointre G."/>
            <person name="Bobe J."/>
            <person name="Postlethwait J.H."/>
            <person name="Berthelot C."/>
            <person name="Roest Crollius H."/>
            <person name="Guiguen Y."/>
        </authorList>
    </citation>
    <scope>NUCLEOTIDE SEQUENCE</scope>
    <source>
        <strain evidence="3">NC1722</strain>
    </source>
</reference>
<dbReference type="PANTHER" id="PTHR23167">
    <property type="entry name" value="CALPONIN HOMOLOGY DOMAIN-CONTAINING PROTEIN DDB_G0272472-RELATED"/>
    <property type="match status" value="1"/>
</dbReference>
<dbReference type="Pfam" id="PF12130">
    <property type="entry name" value="bMERB_dom"/>
    <property type="match status" value="1"/>
</dbReference>
<dbReference type="EMBL" id="JAINUG010000007">
    <property type="protein sequence ID" value="KAJ8416294.1"/>
    <property type="molecule type" value="Genomic_DNA"/>
</dbReference>
<dbReference type="AlphaFoldDB" id="A0AAD7X1T1"/>
<dbReference type="InterPro" id="IPR022735">
    <property type="entry name" value="bMERB_dom"/>
</dbReference>
<dbReference type="Proteomes" id="UP001221898">
    <property type="component" value="Unassembled WGS sequence"/>
</dbReference>
<feature type="compositionally biased region" description="Basic and acidic residues" evidence="1">
    <location>
        <begin position="297"/>
        <end position="310"/>
    </location>
</feature>
<evidence type="ECO:0000256" key="1">
    <source>
        <dbReference type="SAM" id="MobiDB-lite"/>
    </source>
</evidence>
<accession>A0AAD7X1T1</accession>
<dbReference type="PROSITE" id="PS51848">
    <property type="entry name" value="BMERB"/>
    <property type="match status" value="1"/>
</dbReference>
<gene>
    <name evidence="3" type="ORF">AAFF_G00383160</name>
</gene>
<name>A0AAD7X1T1_9TELE</name>
<feature type="region of interest" description="Disordered" evidence="1">
    <location>
        <begin position="227"/>
        <end position="274"/>
    </location>
</feature>
<feature type="region of interest" description="Disordered" evidence="1">
    <location>
        <begin position="497"/>
        <end position="540"/>
    </location>
</feature>
<evidence type="ECO:0000313" key="3">
    <source>
        <dbReference type="EMBL" id="KAJ8416294.1"/>
    </source>
</evidence>
<feature type="domain" description="BMERB" evidence="2">
    <location>
        <begin position="543"/>
        <end position="692"/>
    </location>
</feature>
<dbReference type="PANTHER" id="PTHR23167:SF39">
    <property type="entry name" value="[F-ACTIN]-MONOOXYGENASE MICAL2"/>
    <property type="match status" value="1"/>
</dbReference>
<feature type="region of interest" description="Disordered" evidence="1">
    <location>
        <begin position="25"/>
        <end position="91"/>
    </location>
</feature>
<protein>
    <recommendedName>
        <fullName evidence="2">BMERB domain-containing protein</fullName>
    </recommendedName>
</protein>
<feature type="compositionally biased region" description="Low complexity" evidence="1">
    <location>
        <begin position="411"/>
        <end position="432"/>
    </location>
</feature>
<comment type="caution">
    <text evidence="3">The sequence shown here is derived from an EMBL/GenBank/DDBJ whole genome shotgun (WGS) entry which is preliminary data.</text>
</comment>
<dbReference type="InterPro" id="IPR050540">
    <property type="entry name" value="F-actin_Monoox_Mical"/>
</dbReference>
<feature type="region of interest" description="Disordered" evidence="1">
    <location>
        <begin position="392"/>
        <end position="433"/>
    </location>
</feature>
<evidence type="ECO:0000259" key="2">
    <source>
        <dbReference type="PROSITE" id="PS51848"/>
    </source>
</evidence>